<evidence type="ECO:0000259" key="2">
    <source>
        <dbReference type="PROSITE" id="PS00028"/>
    </source>
</evidence>
<proteinExistence type="predicted"/>
<dbReference type="PROSITE" id="PS00028">
    <property type="entry name" value="ZINC_FINGER_C2H2_1"/>
    <property type="match status" value="1"/>
</dbReference>
<keyword evidence="4" id="KW-1185">Reference proteome</keyword>
<dbReference type="HOGENOM" id="CLU_491369_0_0_1"/>
<accession>B8CDT5</accession>
<evidence type="ECO:0000313" key="3">
    <source>
        <dbReference type="EMBL" id="EED88671.1"/>
    </source>
</evidence>
<feature type="domain" description="C2H2-type" evidence="2">
    <location>
        <begin position="254"/>
        <end position="277"/>
    </location>
</feature>
<feature type="compositionally biased region" description="Acidic residues" evidence="1">
    <location>
        <begin position="223"/>
        <end position="233"/>
    </location>
</feature>
<sequence length="555" mass="61013">MKIKEDIDVQSTFHVNEIKNTGDVPDEYAARLITASGSHGRYCSKEDDADALATCHADISLVAWKFAGDSGEVKGSFEEVFKDGQVLKVNVDSLVRNGNEAIVGGVVKQLPSHVDGLMMNHRAYIKVIDNSGDDGLSDFVSKVAFEVRGQNPTFQLGEEYNVNDARVSVCSKHGDWEGTNRERAVIDSCQQSMKTRGVSIPTRRSEDYFYDENHVNVAPRSEEEGDDEDEDNDSNTSPSNTQQRKQSKTKTLICQCPTCSESFDTIRRLYGHFGAAHARSDIGYACPFCPANEEEGEDGGNGGYEFQPLEEMLAHVQTSHPGCQLNMKEYPSSPSRSNSAVASPVVDSSCEGMSSLPLCKCPKCDKIHTVRGLYGHFGRVHSGQLGKSKAPFVWDNVKYCCPFCELEGAPIIYDTIEDAEVHVKKNHINCQLIRPSALKSEEDSAKGVAASTSQSSNVSSSSRATSAPSYEQSKRELQKGLRYRCPDCDREFSKQGLSAHYGMVHGGTIDWDTIEPAHEEDESGEECERSATKRGRRNDSSEEEGSDEEGTDCPL</sequence>
<dbReference type="Proteomes" id="UP000001449">
    <property type="component" value="Chromosome 15"/>
</dbReference>
<feature type="compositionally biased region" description="Basic and acidic residues" evidence="1">
    <location>
        <begin position="203"/>
        <end position="214"/>
    </location>
</feature>
<gene>
    <name evidence="3" type="ORF">THAPSDRAFT_269858</name>
</gene>
<feature type="compositionally biased region" description="Acidic residues" evidence="1">
    <location>
        <begin position="541"/>
        <end position="555"/>
    </location>
</feature>
<feature type="compositionally biased region" description="Polar residues" evidence="1">
    <location>
        <begin position="234"/>
        <end position="247"/>
    </location>
</feature>
<dbReference type="SMART" id="SM00355">
    <property type="entry name" value="ZnF_C2H2"/>
    <property type="match status" value="5"/>
</dbReference>
<dbReference type="GeneID" id="7450322"/>
<feature type="region of interest" description="Disordered" evidence="1">
    <location>
        <begin position="444"/>
        <end position="473"/>
    </location>
</feature>
<dbReference type="InterPro" id="IPR013087">
    <property type="entry name" value="Znf_C2H2_type"/>
</dbReference>
<dbReference type="InParanoid" id="B8CDT5"/>
<dbReference type="PaxDb" id="35128-Thaps269858"/>
<dbReference type="AlphaFoldDB" id="B8CDT5"/>
<dbReference type="KEGG" id="tps:THAPSDRAFT_269858"/>
<dbReference type="eggNOG" id="ENOG502QZH9">
    <property type="taxonomic scope" value="Eukaryota"/>
</dbReference>
<reference evidence="3 4" key="1">
    <citation type="journal article" date="2004" name="Science">
        <title>The genome of the diatom Thalassiosira pseudonana: ecology, evolution, and metabolism.</title>
        <authorList>
            <person name="Armbrust E.V."/>
            <person name="Berges J.A."/>
            <person name="Bowler C."/>
            <person name="Green B.R."/>
            <person name="Martinez D."/>
            <person name="Putnam N.H."/>
            <person name="Zhou S."/>
            <person name="Allen A.E."/>
            <person name="Apt K.E."/>
            <person name="Bechner M."/>
            <person name="Brzezinski M.A."/>
            <person name="Chaal B.K."/>
            <person name="Chiovitti A."/>
            <person name="Davis A.K."/>
            <person name="Demarest M.S."/>
            <person name="Detter J.C."/>
            <person name="Glavina T."/>
            <person name="Goodstein D."/>
            <person name="Hadi M.Z."/>
            <person name="Hellsten U."/>
            <person name="Hildebrand M."/>
            <person name="Jenkins B.D."/>
            <person name="Jurka J."/>
            <person name="Kapitonov V.V."/>
            <person name="Kroger N."/>
            <person name="Lau W.W."/>
            <person name="Lane T.W."/>
            <person name="Larimer F.W."/>
            <person name="Lippmeier J.C."/>
            <person name="Lucas S."/>
            <person name="Medina M."/>
            <person name="Montsant A."/>
            <person name="Obornik M."/>
            <person name="Parker M.S."/>
            <person name="Palenik B."/>
            <person name="Pazour G.J."/>
            <person name="Richardson P.M."/>
            <person name="Rynearson T.A."/>
            <person name="Saito M.A."/>
            <person name="Schwartz D.C."/>
            <person name="Thamatrakoln K."/>
            <person name="Valentin K."/>
            <person name="Vardi A."/>
            <person name="Wilkerson F.P."/>
            <person name="Rokhsar D.S."/>
        </authorList>
    </citation>
    <scope>NUCLEOTIDE SEQUENCE [LARGE SCALE GENOMIC DNA]</scope>
    <source>
        <strain evidence="3 4">CCMP1335</strain>
    </source>
</reference>
<evidence type="ECO:0000313" key="4">
    <source>
        <dbReference type="Proteomes" id="UP000001449"/>
    </source>
</evidence>
<feature type="compositionally biased region" description="Low complexity" evidence="1">
    <location>
        <begin position="449"/>
        <end position="469"/>
    </location>
</feature>
<dbReference type="EMBL" id="CM000650">
    <property type="protein sequence ID" value="EED88671.1"/>
    <property type="molecule type" value="Genomic_DNA"/>
</dbReference>
<evidence type="ECO:0000256" key="1">
    <source>
        <dbReference type="SAM" id="MobiDB-lite"/>
    </source>
</evidence>
<reference evidence="3 4" key="2">
    <citation type="journal article" date="2008" name="Nature">
        <title>The Phaeodactylum genome reveals the evolutionary history of diatom genomes.</title>
        <authorList>
            <person name="Bowler C."/>
            <person name="Allen A.E."/>
            <person name="Badger J.H."/>
            <person name="Grimwood J."/>
            <person name="Jabbari K."/>
            <person name="Kuo A."/>
            <person name="Maheswari U."/>
            <person name="Martens C."/>
            <person name="Maumus F."/>
            <person name="Otillar R.P."/>
            <person name="Rayko E."/>
            <person name="Salamov A."/>
            <person name="Vandepoele K."/>
            <person name="Beszteri B."/>
            <person name="Gruber A."/>
            <person name="Heijde M."/>
            <person name="Katinka M."/>
            <person name="Mock T."/>
            <person name="Valentin K."/>
            <person name="Verret F."/>
            <person name="Berges J.A."/>
            <person name="Brownlee C."/>
            <person name="Cadoret J.P."/>
            <person name="Chiovitti A."/>
            <person name="Choi C.J."/>
            <person name="Coesel S."/>
            <person name="De Martino A."/>
            <person name="Detter J.C."/>
            <person name="Durkin C."/>
            <person name="Falciatore A."/>
            <person name="Fournet J."/>
            <person name="Haruta M."/>
            <person name="Huysman M.J."/>
            <person name="Jenkins B.D."/>
            <person name="Jiroutova K."/>
            <person name="Jorgensen R.E."/>
            <person name="Joubert Y."/>
            <person name="Kaplan A."/>
            <person name="Kroger N."/>
            <person name="Kroth P.G."/>
            <person name="La Roche J."/>
            <person name="Lindquist E."/>
            <person name="Lommer M."/>
            <person name="Martin-Jezequel V."/>
            <person name="Lopez P.J."/>
            <person name="Lucas S."/>
            <person name="Mangogna M."/>
            <person name="McGinnis K."/>
            <person name="Medlin L.K."/>
            <person name="Montsant A."/>
            <person name="Oudot-Le Secq M.P."/>
            <person name="Napoli C."/>
            <person name="Obornik M."/>
            <person name="Parker M.S."/>
            <person name="Petit J.L."/>
            <person name="Porcel B.M."/>
            <person name="Poulsen N."/>
            <person name="Robison M."/>
            <person name="Rychlewski L."/>
            <person name="Rynearson T.A."/>
            <person name="Schmutz J."/>
            <person name="Shapiro H."/>
            <person name="Siaut M."/>
            <person name="Stanley M."/>
            <person name="Sussman M.R."/>
            <person name="Taylor A.R."/>
            <person name="Vardi A."/>
            <person name="von Dassow P."/>
            <person name="Vyverman W."/>
            <person name="Willis A."/>
            <person name="Wyrwicz L.S."/>
            <person name="Rokhsar D.S."/>
            <person name="Weissenbach J."/>
            <person name="Armbrust E.V."/>
            <person name="Green B.R."/>
            <person name="Van de Peer Y."/>
            <person name="Grigoriev I.V."/>
        </authorList>
    </citation>
    <scope>NUCLEOTIDE SEQUENCE [LARGE SCALE GENOMIC DNA]</scope>
    <source>
        <strain evidence="3 4">CCMP1335</strain>
    </source>
</reference>
<feature type="region of interest" description="Disordered" evidence="1">
    <location>
        <begin position="197"/>
        <end position="247"/>
    </location>
</feature>
<protein>
    <recommendedName>
        <fullName evidence="2">C2H2-type domain-containing protein</fullName>
    </recommendedName>
</protein>
<feature type="region of interest" description="Disordered" evidence="1">
    <location>
        <begin position="511"/>
        <end position="555"/>
    </location>
</feature>
<organism evidence="3 4">
    <name type="scientific">Thalassiosira pseudonana</name>
    <name type="common">Marine diatom</name>
    <name type="synonym">Cyclotella nana</name>
    <dbReference type="NCBI Taxonomy" id="35128"/>
    <lineage>
        <taxon>Eukaryota</taxon>
        <taxon>Sar</taxon>
        <taxon>Stramenopiles</taxon>
        <taxon>Ochrophyta</taxon>
        <taxon>Bacillariophyta</taxon>
        <taxon>Coscinodiscophyceae</taxon>
        <taxon>Thalassiosirophycidae</taxon>
        <taxon>Thalassiosirales</taxon>
        <taxon>Thalassiosiraceae</taxon>
        <taxon>Thalassiosira</taxon>
    </lineage>
</organism>
<name>B8CDT5_THAPS</name>
<dbReference type="RefSeq" id="XP_002294316.1">
    <property type="nucleotide sequence ID" value="XM_002294280.1"/>
</dbReference>